<keyword evidence="9" id="KW-1185">Reference proteome</keyword>
<dbReference type="InterPro" id="IPR011330">
    <property type="entry name" value="Glyco_hydro/deAcase_b/a-brl"/>
</dbReference>
<evidence type="ECO:0000313" key="10">
    <source>
        <dbReference type="WBParaSite" id="Pan_g9700.t1"/>
    </source>
</evidence>
<dbReference type="Gene3D" id="3.20.110.10">
    <property type="entry name" value="Glycoside hydrolase 38, N terminal domain"/>
    <property type="match status" value="1"/>
</dbReference>
<comment type="similarity">
    <text evidence="1 7">Belongs to the glycosyl hydrolase 38 family.</text>
</comment>
<dbReference type="SUPFAM" id="SSF88688">
    <property type="entry name" value="Families 57/38 glycoside transferase middle domain"/>
    <property type="match status" value="1"/>
</dbReference>
<dbReference type="WBParaSite" id="Pan_g9700.t1">
    <property type="protein sequence ID" value="Pan_g9700.t1"/>
    <property type="gene ID" value="Pan_g9700"/>
</dbReference>
<dbReference type="InterPro" id="IPR011013">
    <property type="entry name" value="Gal_mutarotase_sf_dom"/>
</dbReference>
<dbReference type="SUPFAM" id="SSF88713">
    <property type="entry name" value="Glycoside hydrolase/deacetylase"/>
    <property type="match status" value="1"/>
</dbReference>
<dbReference type="InterPro" id="IPR011682">
    <property type="entry name" value="Glyco_hydro_38_C"/>
</dbReference>
<dbReference type="InterPro" id="IPR015341">
    <property type="entry name" value="Glyco_hydro_38_cen"/>
</dbReference>
<dbReference type="GO" id="GO:0004559">
    <property type="term" value="F:alpha-mannosidase activity"/>
    <property type="evidence" value="ECO:0007669"/>
    <property type="project" value="InterPro"/>
</dbReference>
<dbReference type="Gene3D" id="2.70.98.30">
    <property type="entry name" value="Golgi alpha-mannosidase II, domain 4"/>
    <property type="match status" value="1"/>
</dbReference>
<dbReference type="InterPro" id="IPR028995">
    <property type="entry name" value="Glyco_hydro_57/38_cen_sf"/>
</dbReference>
<keyword evidence="6 7" id="KW-0326">Glycosidase</keyword>
<dbReference type="SMART" id="SM00872">
    <property type="entry name" value="Alpha-mann_mid"/>
    <property type="match status" value="1"/>
</dbReference>
<evidence type="ECO:0000259" key="8">
    <source>
        <dbReference type="SMART" id="SM00872"/>
    </source>
</evidence>
<evidence type="ECO:0000256" key="2">
    <source>
        <dbReference type="ARBA" id="ARBA00022723"/>
    </source>
</evidence>
<dbReference type="GO" id="GO:0046872">
    <property type="term" value="F:metal ion binding"/>
    <property type="evidence" value="ECO:0007669"/>
    <property type="project" value="UniProtKB-KW"/>
</dbReference>
<dbReference type="SUPFAM" id="SSF74650">
    <property type="entry name" value="Galactose mutarotase-like"/>
    <property type="match status" value="1"/>
</dbReference>
<evidence type="ECO:0000256" key="4">
    <source>
        <dbReference type="ARBA" id="ARBA00022833"/>
    </source>
</evidence>
<name>A0A7E4WCK7_PANRE</name>
<dbReference type="GO" id="GO:0030246">
    <property type="term" value="F:carbohydrate binding"/>
    <property type="evidence" value="ECO:0007669"/>
    <property type="project" value="InterPro"/>
</dbReference>
<evidence type="ECO:0000256" key="7">
    <source>
        <dbReference type="RuleBase" id="RU361199"/>
    </source>
</evidence>
<dbReference type="Pfam" id="PF01074">
    <property type="entry name" value="Glyco_hydro_38N"/>
    <property type="match status" value="1"/>
</dbReference>
<dbReference type="PANTHER" id="PTHR11607">
    <property type="entry name" value="ALPHA-MANNOSIDASE"/>
    <property type="match status" value="1"/>
</dbReference>
<dbReference type="InterPro" id="IPR037094">
    <property type="entry name" value="Glyco_hydro_38_cen_sf"/>
</dbReference>
<dbReference type="Gene3D" id="1.20.1270.50">
    <property type="entry name" value="Glycoside hydrolase family 38, central domain"/>
    <property type="match status" value="2"/>
</dbReference>
<dbReference type="Gene3D" id="2.60.40.1360">
    <property type="match status" value="1"/>
</dbReference>
<organism evidence="9 10">
    <name type="scientific">Panagrellus redivivus</name>
    <name type="common">Microworm</name>
    <dbReference type="NCBI Taxonomy" id="6233"/>
    <lineage>
        <taxon>Eukaryota</taxon>
        <taxon>Metazoa</taxon>
        <taxon>Ecdysozoa</taxon>
        <taxon>Nematoda</taxon>
        <taxon>Chromadorea</taxon>
        <taxon>Rhabditida</taxon>
        <taxon>Tylenchina</taxon>
        <taxon>Panagrolaimomorpha</taxon>
        <taxon>Panagrolaimoidea</taxon>
        <taxon>Panagrolaimidae</taxon>
        <taxon>Panagrellus</taxon>
    </lineage>
</organism>
<evidence type="ECO:0000256" key="6">
    <source>
        <dbReference type="ARBA" id="ARBA00023295"/>
    </source>
</evidence>
<evidence type="ECO:0000256" key="3">
    <source>
        <dbReference type="ARBA" id="ARBA00022801"/>
    </source>
</evidence>
<dbReference type="Pfam" id="PF07748">
    <property type="entry name" value="Glyco_hydro_38C"/>
    <property type="match status" value="1"/>
</dbReference>
<proteinExistence type="inferred from homology"/>
<dbReference type="Gene3D" id="2.60.40.1180">
    <property type="entry name" value="Golgi alpha-mannosidase II"/>
    <property type="match status" value="1"/>
</dbReference>
<keyword evidence="3 7" id="KW-0378">Hydrolase</keyword>
<dbReference type="InterPro" id="IPR000602">
    <property type="entry name" value="Glyco_hydro_38_N"/>
</dbReference>
<dbReference type="PANTHER" id="PTHR11607:SF3">
    <property type="entry name" value="LYSOSOMAL ALPHA-MANNOSIDASE"/>
    <property type="match status" value="1"/>
</dbReference>
<dbReference type="InterPro" id="IPR013780">
    <property type="entry name" value="Glyco_hydro_b"/>
</dbReference>
<feature type="signal peptide" evidence="7">
    <location>
        <begin position="1"/>
        <end position="20"/>
    </location>
</feature>
<keyword evidence="7" id="KW-0732">Signal</keyword>
<reference evidence="9" key="1">
    <citation type="journal article" date="2013" name="Genetics">
        <title>The draft genome and transcriptome of Panagrellus redivivus are shaped by the harsh demands of a free-living lifestyle.</title>
        <authorList>
            <person name="Srinivasan J."/>
            <person name="Dillman A.R."/>
            <person name="Macchietto M.G."/>
            <person name="Heikkinen L."/>
            <person name="Lakso M."/>
            <person name="Fracchia K.M."/>
            <person name="Antoshechkin I."/>
            <person name="Mortazavi A."/>
            <person name="Wong G."/>
            <person name="Sternberg P.W."/>
        </authorList>
    </citation>
    <scope>NUCLEOTIDE SEQUENCE [LARGE SCALE GENOMIC DNA]</scope>
    <source>
        <strain evidence="9">MT8872</strain>
    </source>
</reference>
<accession>A0A7E4WCK7</accession>
<evidence type="ECO:0000256" key="1">
    <source>
        <dbReference type="ARBA" id="ARBA00009792"/>
    </source>
</evidence>
<dbReference type="AlphaFoldDB" id="A0A7E4WCK7"/>
<dbReference type="Pfam" id="PF09261">
    <property type="entry name" value="Alpha-mann_mid"/>
    <property type="match status" value="1"/>
</dbReference>
<feature type="chain" id="PRO_5029032172" description="Alpha-mannosidase" evidence="7">
    <location>
        <begin position="21"/>
        <end position="957"/>
    </location>
</feature>
<dbReference type="GO" id="GO:0006013">
    <property type="term" value="P:mannose metabolic process"/>
    <property type="evidence" value="ECO:0007669"/>
    <property type="project" value="InterPro"/>
</dbReference>
<evidence type="ECO:0000256" key="5">
    <source>
        <dbReference type="ARBA" id="ARBA00023157"/>
    </source>
</evidence>
<comment type="cofactor">
    <cofactor evidence="7">
        <name>Zn(2+)</name>
        <dbReference type="ChEBI" id="CHEBI:29105"/>
    </cofactor>
    <text evidence="7">Binds 1 zinc ion per subunit.</text>
</comment>
<dbReference type="InterPro" id="IPR027291">
    <property type="entry name" value="Glyco_hydro_38_N_sf"/>
</dbReference>
<feature type="domain" description="Glycoside hydrolase family 38 central" evidence="8">
    <location>
        <begin position="357"/>
        <end position="437"/>
    </location>
</feature>
<dbReference type="EC" id="3.2.1.-" evidence="7"/>
<keyword evidence="5" id="KW-1015">Disulfide bond</keyword>
<dbReference type="Proteomes" id="UP000492821">
    <property type="component" value="Unassembled WGS sequence"/>
</dbReference>
<evidence type="ECO:0000313" key="9">
    <source>
        <dbReference type="Proteomes" id="UP000492821"/>
    </source>
</evidence>
<sequence>MLSISQLLFLTVLVISRADAKCAWDNCPAYTQDGTVNIHLIPHSHEDMGWLKTVDDYYTGFNARKQGNGVQFIISSIIEALKRNSDRRIVYAEVGYLARWFASRSTLPEEKQDLINLVNNGQLELVGGGWVQPDEAVTHYTDIIDQYSLGLRFLNRTFGPGCSAVKTGWQLDPFGHSLEHGDILRQLGHESIYFAREHVLEHIARENNKTLDYRWFVKPGNENLNLFAHSLYNFYDAPSGMCWDVDCNDQPVIANPKFENYNADEVVSKLKQYVENDRLPVQSHKHVLIILGGDFRYQGAEQYMRNIDNLIKVVRQKSSYNIFYSTPACYTKAVNESGATVGKKYSDGIPYTSSAGDDWCGFYTGKPAQKGLIRESSNLLKTVRAFETASDKVIDAPGMDGSANVEVLERAQSLAQHHDAITGTSPEHVTWDYNKRILRGYDAVENTWQKSLEGISQWVKGNGLPFPVQAYCRSLNESVCEFTKNVGNKDFALIVANGNSKAVDQFVRIPVKDVQIALVDENDEPVKNAWLVPTFKNGDQLKYADILPYDLQFVATIPPLGFATFFVISTASKTTHKTVKLVHSKSSPTISNDKIKVTFDETSHLITSVTDLTSGEVYPLRQYFQYYESQSGGVYNMRPISSTPTIINKTPTLSTTNFEARQVFSDWLSQIVRIVPTENYIEFEWTVGPIPFDTRNSVTYGKDIMTKYETGISSNSRMYSDSNGRFLVERVRGHSDDFDVPSGSPFTWNYFPIASRAVINDSSGALLVLVDRPQGGGSLADGEVEFDLHRRGYFNDGGGDGEALNEPGADGRGLVVRGKHRVYIGKTSDIYKLERDAAETVYHAPVLSFSTLPSLSVAQYAKNYATTYSMLVADALPKELKILTVKSVTPLLILLRIEHLYEKTETSVDIMNLFKDIKVKSVQELSLGGNKRIGGVLATTNVTFAPQQIRTFELNLV</sequence>
<dbReference type="InterPro" id="IPR050843">
    <property type="entry name" value="Glycosyl_Hydrlase_38"/>
</dbReference>
<keyword evidence="2 7" id="KW-0479">Metal-binding</keyword>
<reference evidence="10" key="2">
    <citation type="submission" date="2020-10" db="UniProtKB">
        <authorList>
            <consortium name="WormBaseParasite"/>
        </authorList>
    </citation>
    <scope>IDENTIFICATION</scope>
</reference>
<keyword evidence="4 7" id="KW-0862">Zinc</keyword>
<dbReference type="GO" id="GO:0005764">
    <property type="term" value="C:lysosome"/>
    <property type="evidence" value="ECO:0007669"/>
    <property type="project" value="TreeGrafter"/>
</dbReference>
<protein>
    <recommendedName>
        <fullName evidence="7">Alpha-mannosidase</fullName>
        <ecNumber evidence="7">3.2.1.-</ecNumber>
    </recommendedName>
</protein>